<proteinExistence type="predicted"/>
<dbReference type="AlphaFoldDB" id="A0A371GJY3"/>
<comment type="caution">
    <text evidence="2">The sequence shown here is derived from an EMBL/GenBank/DDBJ whole genome shotgun (WGS) entry which is preliminary data.</text>
</comment>
<dbReference type="Proteomes" id="UP000257109">
    <property type="component" value="Unassembled WGS sequence"/>
</dbReference>
<sequence length="109" mass="12319">MAKGEKEAFKGYTQRWRQLAASIQPLLSDKEMITIFINTLHLPFYEKIVGNMSINFSDLVLIGERVEVGMKKGEIVAEATTSHTNKSHDKEEEEETDLIATLNLQPLTP</sequence>
<accession>A0A371GJY3</accession>
<evidence type="ECO:0000313" key="2">
    <source>
        <dbReference type="EMBL" id="RDX90836.1"/>
    </source>
</evidence>
<reference evidence="2" key="1">
    <citation type="submission" date="2018-05" db="EMBL/GenBank/DDBJ databases">
        <title>Draft genome of Mucuna pruriens seed.</title>
        <authorList>
            <person name="Nnadi N.E."/>
            <person name="Vos R."/>
            <person name="Hasami M.H."/>
            <person name="Devisetty U.K."/>
            <person name="Aguiy J.C."/>
        </authorList>
    </citation>
    <scope>NUCLEOTIDE SEQUENCE [LARGE SCALE GENOMIC DNA]</scope>
    <source>
        <strain evidence="2">JCA_2017</strain>
    </source>
</reference>
<dbReference type="OrthoDB" id="1750196at2759"/>
<keyword evidence="3" id="KW-1185">Reference proteome</keyword>
<feature type="region of interest" description="Disordered" evidence="1">
    <location>
        <begin position="79"/>
        <end position="109"/>
    </location>
</feature>
<evidence type="ECO:0000313" key="3">
    <source>
        <dbReference type="Proteomes" id="UP000257109"/>
    </source>
</evidence>
<dbReference type="PANTHER" id="PTHR32108">
    <property type="entry name" value="DNA-DIRECTED RNA POLYMERASE SUBUNIT ALPHA"/>
    <property type="match status" value="1"/>
</dbReference>
<name>A0A371GJY3_MUCPR</name>
<organism evidence="2 3">
    <name type="scientific">Mucuna pruriens</name>
    <name type="common">Velvet bean</name>
    <name type="synonym">Dolichos pruriens</name>
    <dbReference type="NCBI Taxonomy" id="157652"/>
    <lineage>
        <taxon>Eukaryota</taxon>
        <taxon>Viridiplantae</taxon>
        <taxon>Streptophyta</taxon>
        <taxon>Embryophyta</taxon>
        <taxon>Tracheophyta</taxon>
        <taxon>Spermatophyta</taxon>
        <taxon>Magnoliopsida</taxon>
        <taxon>eudicotyledons</taxon>
        <taxon>Gunneridae</taxon>
        <taxon>Pentapetalae</taxon>
        <taxon>rosids</taxon>
        <taxon>fabids</taxon>
        <taxon>Fabales</taxon>
        <taxon>Fabaceae</taxon>
        <taxon>Papilionoideae</taxon>
        <taxon>50 kb inversion clade</taxon>
        <taxon>NPAAA clade</taxon>
        <taxon>indigoferoid/millettioid clade</taxon>
        <taxon>Phaseoleae</taxon>
        <taxon>Mucuna</taxon>
    </lineage>
</organism>
<evidence type="ECO:0000256" key="1">
    <source>
        <dbReference type="SAM" id="MobiDB-lite"/>
    </source>
</evidence>
<dbReference type="EMBL" id="QJKJ01005271">
    <property type="protein sequence ID" value="RDX90836.1"/>
    <property type="molecule type" value="Genomic_DNA"/>
</dbReference>
<dbReference type="PANTHER" id="PTHR32108:SF9">
    <property type="entry name" value="REVERSE TRANSCRIPTASE RNASE H-LIKE DOMAIN-CONTAINING PROTEIN"/>
    <property type="match status" value="1"/>
</dbReference>
<evidence type="ECO:0008006" key="4">
    <source>
        <dbReference type="Google" id="ProtNLM"/>
    </source>
</evidence>
<feature type="non-terminal residue" evidence="2">
    <location>
        <position position="1"/>
    </location>
</feature>
<gene>
    <name evidence="2" type="ORF">CR513_27258</name>
</gene>
<protein>
    <recommendedName>
        <fullName evidence="4">Retrotransposon gag domain-containing protein</fullName>
    </recommendedName>
</protein>